<feature type="transmembrane region" description="Helical" evidence="7">
    <location>
        <begin position="54"/>
        <end position="72"/>
    </location>
</feature>
<comment type="subcellular location">
    <subcellularLocation>
        <location evidence="1">Nucleus</location>
    </subcellularLocation>
</comment>
<keyword evidence="3" id="KW-0227">DNA damage</keyword>
<comment type="similarity">
    <text evidence="2">Belongs to the rad1 family.</text>
</comment>
<sequence>MSSSPLLELWEAAAANPYQPTISKNNQFTVGFTLLLLGVILTGLFGLNRSLINLPLLGIPASLAFGAVSSSARQLFILLRCISFGPKAQVDISPLGIRFSVEDSSVMEGHAFLDASLFTTFTYTPPVPSSPSSSPSSDPTPAFQISLPALLETLQIFGITDSRDKWSSRESAYSSITRAGGNPAFDQRVLGTTGLCRLSYDGPGAPFCVRLEEAGVSTTCELSTYEAASGEDIPFDRDALVLKTILRAPWLHDAIAELSSTTPSTLTIHSSPSVPYFALSATGPLGSATVAFSRDTPQLLETFHAPRTARNAYKFALVRAASRAMAVASKVSVRIDRQGVLSLQFMLEVEGGGVSFVDFRFVPFAAGEGEADDSDGGEARLGEAGGGGSEGGGAD</sequence>
<dbReference type="GO" id="GO:0000077">
    <property type="term" value="P:DNA damage checkpoint signaling"/>
    <property type="evidence" value="ECO:0007669"/>
    <property type="project" value="InterPro"/>
</dbReference>
<feature type="region of interest" description="Disordered" evidence="6">
    <location>
        <begin position="368"/>
        <end position="395"/>
    </location>
</feature>
<evidence type="ECO:0000256" key="5">
    <source>
        <dbReference type="ARBA" id="ARBA00023242"/>
    </source>
</evidence>
<evidence type="ECO:0000256" key="4">
    <source>
        <dbReference type="ARBA" id="ARBA00023204"/>
    </source>
</evidence>
<dbReference type="Pfam" id="PF02144">
    <property type="entry name" value="Rad1"/>
    <property type="match status" value="1"/>
</dbReference>
<dbReference type="InterPro" id="IPR046938">
    <property type="entry name" value="DNA_clamp_sf"/>
</dbReference>
<dbReference type="GO" id="GO:0008250">
    <property type="term" value="C:oligosaccharyltransferase complex"/>
    <property type="evidence" value="ECO:0007669"/>
    <property type="project" value="InterPro"/>
</dbReference>
<dbReference type="PANTHER" id="PTHR10870:SF0">
    <property type="entry name" value="CELL CYCLE CHECKPOINT PROTEIN RAD1"/>
    <property type="match status" value="1"/>
</dbReference>
<dbReference type="AlphaFoldDB" id="A0A4U0XAJ6"/>
<proteinExistence type="inferred from homology"/>
<dbReference type="Gene3D" id="3.70.10.10">
    <property type="match status" value="1"/>
</dbReference>
<dbReference type="SUPFAM" id="SSF55979">
    <property type="entry name" value="DNA clamp"/>
    <property type="match status" value="1"/>
</dbReference>
<keyword evidence="7" id="KW-0812">Transmembrane</keyword>
<keyword evidence="4" id="KW-0234">DNA repair</keyword>
<feature type="transmembrane region" description="Helical" evidence="7">
    <location>
        <begin position="28"/>
        <end position="47"/>
    </location>
</feature>
<dbReference type="GO" id="GO:0006281">
    <property type="term" value="P:DNA repair"/>
    <property type="evidence" value="ECO:0007669"/>
    <property type="project" value="UniProtKB-KW"/>
</dbReference>
<reference evidence="8 9" key="1">
    <citation type="submission" date="2017-03" db="EMBL/GenBank/DDBJ databases">
        <title>Genomes of endolithic fungi from Antarctica.</title>
        <authorList>
            <person name="Coleine C."/>
            <person name="Masonjones S."/>
            <person name="Stajich J.E."/>
        </authorList>
    </citation>
    <scope>NUCLEOTIDE SEQUENCE [LARGE SCALE GENOMIC DNA]</scope>
    <source>
        <strain evidence="8 9">CCFEE 5187</strain>
    </source>
</reference>
<dbReference type="Proteomes" id="UP000308768">
    <property type="component" value="Unassembled WGS sequence"/>
</dbReference>
<evidence type="ECO:0000256" key="7">
    <source>
        <dbReference type="SAM" id="Phobius"/>
    </source>
</evidence>
<dbReference type="PANTHER" id="PTHR10870">
    <property type="entry name" value="CELL CYCLE CHECKPOINT PROTEIN RAD1"/>
    <property type="match status" value="1"/>
</dbReference>
<keyword evidence="7" id="KW-1133">Transmembrane helix</keyword>
<evidence type="ECO:0000256" key="2">
    <source>
        <dbReference type="ARBA" id="ARBA00010991"/>
    </source>
</evidence>
<dbReference type="STRING" id="331657.A0A4U0XAJ6"/>
<name>A0A4U0XAJ6_9PEZI</name>
<keyword evidence="9" id="KW-1185">Reference proteome</keyword>
<evidence type="ECO:0000313" key="9">
    <source>
        <dbReference type="Proteomes" id="UP000308768"/>
    </source>
</evidence>
<gene>
    <name evidence="8" type="ORF">B0A49_04333</name>
</gene>
<accession>A0A4U0XAJ6</accession>
<comment type="caution">
    <text evidence="8">The sequence shown here is derived from an EMBL/GenBank/DDBJ whole genome shotgun (WGS) entry which is preliminary data.</text>
</comment>
<dbReference type="GO" id="GO:0030896">
    <property type="term" value="C:checkpoint clamp complex"/>
    <property type="evidence" value="ECO:0007669"/>
    <property type="project" value="TreeGrafter"/>
</dbReference>
<evidence type="ECO:0000256" key="6">
    <source>
        <dbReference type="SAM" id="MobiDB-lite"/>
    </source>
</evidence>
<dbReference type="OrthoDB" id="337581at2759"/>
<dbReference type="PRINTS" id="PR01245">
    <property type="entry name" value="RAD1REC1"/>
</dbReference>
<dbReference type="EMBL" id="NAJN01000413">
    <property type="protein sequence ID" value="TKA73694.1"/>
    <property type="molecule type" value="Genomic_DNA"/>
</dbReference>
<feature type="compositionally biased region" description="Gly residues" evidence="6">
    <location>
        <begin position="383"/>
        <end position="395"/>
    </location>
</feature>
<protein>
    <recommendedName>
        <fullName evidence="10">DNA repair exonuclease rad1</fullName>
    </recommendedName>
</protein>
<keyword evidence="5" id="KW-0539">Nucleus</keyword>
<organism evidence="8 9">
    <name type="scientific">Cryomyces minteri</name>
    <dbReference type="NCBI Taxonomy" id="331657"/>
    <lineage>
        <taxon>Eukaryota</taxon>
        <taxon>Fungi</taxon>
        <taxon>Dikarya</taxon>
        <taxon>Ascomycota</taxon>
        <taxon>Pezizomycotina</taxon>
        <taxon>Dothideomycetes</taxon>
        <taxon>Dothideomycetes incertae sedis</taxon>
        <taxon>Cryomyces</taxon>
    </lineage>
</organism>
<keyword evidence="7" id="KW-0472">Membrane</keyword>
<evidence type="ECO:0000256" key="3">
    <source>
        <dbReference type="ARBA" id="ARBA00022763"/>
    </source>
</evidence>
<evidence type="ECO:0000313" key="8">
    <source>
        <dbReference type="EMBL" id="TKA73694.1"/>
    </source>
</evidence>
<evidence type="ECO:0000256" key="1">
    <source>
        <dbReference type="ARBA" id="ARBA00004123"/>
    </source>
</evidence>
<evidence type="ECO:0008006" key="10">
    <source>
        <dbReference type="Google" id="ProtNLM"/>
    </source>
</evidence>
<dbReference type="InterPro" id="IPR003021">
    <property type="entry name" value="Rad1_Rec1_Rad17"/>
</dbReference>
<dbReference type="CDD" id="cd00577">
    <property type="entry name" value="PCNA"/>
    <property type="match status" value="1"/>
</dbReference>